<protein>
    <submittedName>
        <fullName evidence="1">SH3 domain-containing protein</fullName>
    </submittedName>
</protein>
<comment type="caution">
    <text evidence="1">The sequence shown here is derived from an EMBL/GenBank/DDBJ whole genome shotgun (WGS) entry which is preliminary data.</text>
</comment>
<proteinExistence type="predicted"/>
<gene>
    <name evidence="1" type="ORF">EHQ58_03765</name>
</gene>
<sequence>MKKLYIIILSVTLLCKQIDDGNTLKQSENNSTVKKETKLVLDTLCVAVKSGLRLRSLPNLNSEKLDLIPFKTSIQLFEYGEKVTIDNISSKWAKVNYLDKFGWVFSGYLNWNCQEYEEKDALNINQPNILGKYVDSIHGEEYFIEFKNDATFQMVIFGGCEDNGCFSEKDFGEWKLFNNLIYLKSRSNNNLITDVAIFYISIQDKGALYPIDNEHSIKENYGNDIISGWKKK</sequence>
<dbReference type="Proteomes" id="UP000297693">
    <property type="component" value="Unassembled WGS sequence"/>
</dbReference>
<evidence type="ECO:0000313" key="1">
    <source>
        <dbReference type="EMBL" id="TGL62033.1"/>
    </source>
</evidence>
<dbReference type="OrthoDB" id="331906at2"/>
<dbReference type="Gene3D" id="2.30.30.40">
    <property type="entry name" value="SH3 Domains"/>
    <property type="match status" value="1"/>
</dbReference>
<accession>A0A4R9KB48</accession>
<dbReference type="EMBL" id="RQGD01000013">
    <property type="protein sequence ID" value="TGL62033.1"/>
    <property type="molecule type" value="Genomic_DNA"/>
</dbReference>
<evidence type="ECO:0000313" key="2">
    <source>
        <dbReference type="Proteomes" id="UP000297693"/>
    </source>
</evidence>
<name>A0A4R9KB48_9LEPT</name>
<keyword evidence="2" id="KW-1185">Reference proteome</keyword>
<reference evidence="1" key="1">
    <citation type="journal article" date="2019" name="PLoS Negl. Trop. Dis.">
        <title>Revisiting the worldwide diversity of Leptospira species in the environment.</title>
        <authorList>
            <person name="Vincent A.T."/>
            <person name="Schiettekatte O."/>
            <person name="Bourhy P."/>
            <person name="Veyrier F.J."/>
            <person name="Picardeau M."/>
        </authorList>
    </citation>
    <scope>NUCLEOTIDE SEQUENCE [LARGE SCALE GENOMIC DNA]</scope>
    <source>
        <strain evidence="1">201702476</strain>
    </source>
</reference>
<organism evidence="1 2">
    <name type="scientific">Leptospira ognonensis</name>
    <dbReference type="NCBI Taxonomy" id="2484945"/>
    <lineage>
        <taxon>Bacteria</taxon>
        <taxon>Pseudomonadati</taxon>
        <taxon>Spirochaetota</taxon>
        <taxon>Spirochaetia</taxon>
        <taxon>Leptospirales</taxon>
        <taxon>Leptospiraceae</taxon>
        <taxon>Leptospira</taxon>
    </lineage>
</organism>
<dbReference type="RefSeq" id="WP_135622162.1">
    <property type="nucleotide sequence ID" value="NZ_RQGD01000013.1"/>
</dbReference>
<dbReference type="AlphaFoldDB" id="A0A4R9KB48"/>